<dbReference type="Proteomes" id="UP000034680">
    <property type="component" value="Unassembled WGS sequence"/>
</dbReference>
<evidence type="ECO:0000256" key="1">
    <source>
        <dbReference type="SAM" id="MobiDB-lite"/>
    </source>
</evidence>
<evidence type="ECO:0000313" key="3">
    <source>
        <dbReference type="EMBL" id="KKY30272.1"/>
    </source>
</evidence>
<dbReference type="OrthoDB" id="4749307at2759"/>
<feature type="region of interest" description="Disordered" evidence="1">
    <location>
        <begin position="603"/>
        <end position="630"/>
    </location>
</feature>
<keyword evidence="2" id="KW-1133">Transmembrane helix</keyword>
<proteinExistence type="predicted"/>
<sequence length="630" mass="70508">MGADYKRYDWTLRWLDKLPKEFVVLASQVARGDMTIVTPKGSDPNNWEFLFLDSMSRVKLMVGVMAKLLEKNVFNSLLFGANDVEETALMADDQARAFLDNSYQRNRTRSETVRNYIHANRPPLGIGLTDLFTDNFWPEVDGVTMGILDLLLPLINLLGQEKPQAGWPPLEQVHQRLHDIVAEAAWLTNGMRATRSVFWIQFPLPGELNDISHDHAIDDIWQRSKAAATSKDDKTRSDWEAERDAEITRNYPGEAITEARRAAYAADKPCPYVRRTAKVQVAMWPFIKRFTPMRERDAGDGAYNAGETITQIMKAQTVYYYGDDSDAADMEERRTLGEQISSRRWAKWFTWRALLLYALTALLFLVVTSPEFHQDLDDRPWAQKASSRSQEFLKERKSRTVVSVPIVTEIFTDRIVVVESMDDKNEHSKHWFKPKAPSEPKVTETVTETIVGKFDGRAGDNDGDGDEDDDADYDSDSDSDGDDDDDNGFVSTGQSIAEKFVSAKDKAAASIASRKDRIASEFSSTTDRLAASLSSEKDSIASMESSKDDFDTTTVYIKGEHPVSVVDVTTSKIAVPVEKDKETVTITVPADKVVVTVTGPATQAQTEGAVKKVVGKGTEPPNPFSPLEEK</sequence>
<dbReference type="AlphaFoldDB" id="A0A0G2F6C7"/>
<feature type="transmembrane region" description="Helical" evidence="2">
    <location>
        <begin position="349"/>
        <end position="367"/>
    </location>
</feature>
<keyword evidence="2" id="KW-0812">Transmembrane</keyword>
<keyword evidence="2" id="KW-0472">Membrane</keyword>
<keyword evidence="4" id="KW-1185">Reference proteome</keyword>
<feature type="region of interest" description="Disordered" evidence="1">
    <location>
        <begin position="514"/>
        <end position="550"/>
    </location>
</feature>
<dbReference type="STRING" id="1214573.A0A0G2F6C7"/>
<feature type="compositionally biased region" description="Basic and acidic residues" evidence="1">
    <location>
        <begin position="535"/>
        <end position="550"/>
    </location>
</feature>
<protein>
    <submittedName>
        <fullName evidence="3">Uncharacterized protein</fullName>
    </submittedName>
</protein>
<reference evidence="3 4" key="2">
    <citation type="submission" date="2015-05" db="EMBL/GenBank/DDBJ databases">
        <authorList>
            <person name="Morales-Cruz A."/>
            <person name="Amrine K.C."/>
            <person name="Cantu D."/>
        </authorList>
    </citation>
    <scope>NUCLEOTIDE SEQUENCE [LARGE SCALE GENOMIC DNA]</scope>
    <source>
        <strain evidence="3">DA912</strain>
    </source>
</reference>
<name>A0A0G2F6C7_9PEZI</name>
<feature type="compositionally biased region" description="Acidic residues" evidence="1">
    <location>
        <begin position="461"/>
        <end position="487"/>
    </location>
</feature>
<gene>
    <name evidence="3" type="ORF">UCDDA912_g09803</name>
</gene>
<evidence type="ECO:0000313" key="4">
    <source>
        <dbReference type="Proteomes" id="UP000034680"/>
    </source>
</evidence>
<reference evidence="3 4" key="1">
    <citation type="submission" date="2015-05" db="EMBL/GenBank/DDBJ databases">
        <title>Distinctive expansion of gene families associated with plant cell wall degradation and secondary metabolism in the genomes of grapevine trunk pathogens.</title>
        <authorList>
            <person name="Lawrence D.P."/>
            <person name="Travadon R."/>
            <person name="Rolshausen P.E."/>
            <person name="Baumgartner K."/>
        </authorList>
    </citation>
    <scope>NUCLEOTIDE SEQUENCE [LARGE SCALE GENOMIC DNA]</scope>
    <source>
        <strain evidence="3">DA912</strain>
    </source>
</reference>
<accession>A0A0G2F6C7</accession>
<organism evidence="3 4">
    <name type="scientific">Diaporthe ampelina</name>
    <dbReference type="NCBI Taxonomy" id="1214573"/>
    <lineage>
        <taxon>Eukaryota</taxon>
        <taxon>Fungi</taxon>
        <taxon>Dikarya</taxon>
        <taxon>Ascomycota</taxon>
        <taxon>Pezizomycotina</taxon>
        <taxon>Sordariomycetes</taxon>
        <taxon>Sordariomycetidae</taxon>
        <taxon>Diaporthales</taxon>
        <taxon>Diaporthaceae</taxon>
        <taxon>Diaporthe</taxon>
    </lineage>
</organism>
<feature type="region of interest" description="Disordered" evidence="1">
    <location>
        <begin position="426"/>
        <end position="491"/>
    </location>
</feature>
<comment type="caution">
    <text evidence="3">The sequence shown here is derived from an EMBL/GenBank/DDBJ whole genome shotgun (WGS) entry which is preliminary data.</text>
</comment>
<evidence type="ECO:0000256" key="2">
    <source>
        <dbReference type="SAM" id="Phobius"/>
    </source>
</evidence>
<dbReference type="EMBL" id="LCUC01000511">
    <property type="protein sequence ID" value="KKY30272.1"/>
    <property type="molecule type" value="Genomic_DNA"/>
</dbReference>